<sequence>MGNTANNSGDAFRVPSETPPPADDDFSDTSSPPNPNGPEGSEENRIYGYIFRWLESGFPPSPHLVREAGNVVHKRKCERLYSYFRPLAQNWGRRFLELHPHLMATWTSHSEILKGTKQPQPDQISSFLDLFEKTRNQYEIHPDDIWNADEKGFMLENRTGAQKFILSQKSIQHKGRKLLAPTEDWVSTIECCNTTGQLRISREVFFLLWWRSREEAMYPENVIMGWRNSGTWPVSKGVVYKRAGFDLPEARDVLDPTELKAPTNKEEFYTLLDQMLSSPPETSTQLREFLMDCFYQKSRSIDLLQENLTNHYDVQVDIERDLPETDAEVTKRRAEDDPAARTASGERALFKRQNMNSTPNPEPIQLSSQPIQPPNASLNAGPQPEWHSIRNSYGCIGSVLPQAGPSIHPTGQSSGISQYPGNLWQYES</sequence>
<dbReference type="AlphaFoldDB" id="A0A9W6A9P5"/>
<name>A0A9W6A9P5_ASPNG</name>
<feature type="compositionally biased region" description="Polar residues" evidence="1">
    <location>
        <begin position="409"/>
        <end position="428"/>
    </location>
</feature>
<reference evidence="2" key="1">
    <citation type="submission" date="2022-07" db="EMBL/GenBank/DDBJ databases">
        <title>Taxonomy of Aspergillus series Nigri: significant species reduction supported by multi-species coalescent approaches.</title>
        <authorList>
            <person name="Bian C."/>
            <person name="Kusuya Y."/>
            <person name="Sklenar F."/>
            <person name="D'hooge E."/>
            <person name="Yaguchi T."/>
            <person name="Takahashi H."/>
            <person name="Hubka V."/>
        </authorList>
    </citation>
    <scope>NUCLEOTIDE SEQUENCE</scope>
    <source>
        <strain evidence="2">IFM 63604</strain>
    </source>
</reference>
<dbReference type="Proteomes" id="UP001144191">
    <property type="component" value="Unassembled WGS sequence"/>
</dbReference>
<dbReference type="EMBL" id="BRPB01000079">
    <property type="protein sequence ID" value="GLA53401.1"/>
    <property type="molecule type" value="Genomic_DNA"/>
</dbReference>
<feature type="compositionally biased region" description="Basic and acidic residues" evidence="1">
    <location>
        <begin position="323"/>
        <end position="339"/>
    </location>
</feature>
<proteinExistence type="predicted"/>
<evidence type="ECO:0000256" key="1">
    <source>
        <dbReference type="SAM" id="MobiDB-lite"/>
    </source>
</evidence>
<feature type="region of interest" description="Disordered" evidence="1">
    <location>
        <begin position="1"/>
        <end position="42"/>
    </location>
</feature>
<accession>A0A9W6A9P5</accession>
<evidence type="ECO:0000313" key="3">
    <source>
        <dbReference type="Proteomes" id="UP001144191"/>
    </source>
</evidence>
<comment type="caution">
    <text evidence="2">The sequence shown here is derived from an EMBL/GenBank/DDBJ whole genome shotgun (WGS) entry which is preliminary data.</text>
</comment>
<feature type="region of interest" description="Disordered" evidence="1">
    <location>
        <begin position="323"/>
        <end position="384"/>
    </location>
</feature>
<gene>
    <name evidence="2" type="ORF">AnigIFM63604_010493</name>
</gene>
<feature type="region of interest" description="Disordered" evidence="1">
    <location>
        <begin position="400"/>
        <end position="428"/>
    </location>
</feature>
<protein>
    <submittedName>
        <fullName evidence="2">Uncharacterized protein</fullName>
    </submittedName>
</protein>
<evidence type="ECO:0000313" key="2">
    <source>
        <dbReference type="EMBL" id="GLA53401.1"/>
    </source>
</evidence>
<organism evidence="2 3">
    <name type="scientific">Aspergillus niger</name>
    <dbReference type="NCBI Taxonomy" id="5061"/>
    <lineage>
        <taxon>Eukaryota</taxon>
        <taxon>Fungi</taxon>
        <taxon>Dikarya</taxon>
        <taxon>Ascomycota</taxon>
        <taxon>Pezizomycotina</taxon>
        <taxon>Eurotiomycetes</taxon>
        <taxon>Eurotiomycetidae</taxon>
        <taxon>Eurotiales</taxon>
        <taxon>Aspergillaceae</taxon>
        <taxon>Aspergillus</taxon>
        <taxon>Aspergillus subgen. Circumdati</taxon>
    </lineage>
</organism>